<evidence type="ECO:0000313" key="4">
    <source>
        <dbReference type="Proteomes" id="UP001396334"/>
    </source>
</evidence>
<accession>A0ABR2NJX0</accession>
<keyword evidence="2" id="KW-0812">Transmembrane</keyword>
<name>A0ABR2NJX0_9ROSI</name>
<dbReference type="Proteomes" id="UP001396334">
    <property type="component" value="Unassembled WGS sequence"/>
</dbReference>
<gene>
    <name evidence="3" type="ORF">V6N11_007823</name>
</gene>
<keyword evidence="4" id="KW-1185">Reference proteome</keyword>
<keyword evidence="2" id="KW-0472">Membrane</keyword>
<feature type="transmembrane region" description="Helical" evidence="2">
    <location>
        <begin position="93"/>
        <end position="116"/>
    </location>
</feature>
<sequence>MNGLGLKLIYLLPSEVQFHQMSFGYEDTAHAEWARLAMAQTLLVFFLPFRLQLSFPFLILLAYALILTVLTLNQPNPRGCLIVASWYPDWNTIFPKAVALLDIAIGSNHVPIIVLFKGLKRKYKKDFKFESKWLLEEDCTTTVQDNWVPISQPITSIWEQAKEDQIFSDQMEQSEVSCQQPKETGTPTED</sequence>
<evidence type="ECO:0000256" key="1">
    <source>
        <dbReference type="SAM" id="MobiDB-lite"/>
    </source>
</evidence>
<organism evidence="3 4">
    <name type="scientific">Hibiscus sabdariffa</name>
    <name type="common">roselle</name>
    <dbReference type="NCBI Taxonomy" id="183260"/>
    <lineage>
        <taxon>Eukaryota</taxon>
        <taxon>Viridiplantae</taxon>
        <taxon>Streptophyta</taxon>
        <taxon>Embryophyta</taxon>
        <taxon>Tracheophyta</taxon>
        <taxon>Spermatophyta</taxon>
        <taxon>Magnoliopsida</taxon>
        <taxon>eudicotyledons</taxon>
        <taxon>Gunneridae</taxon>
        <taxon>Pentapetalae</taxon>
        <taxon>rosids</taxon>
        <taxon>malvids</taxon>
        <taxon>Malvales</taxon>
        <taxon>Malvaceae</taxon>
        <taxon>Malvoideae</taxon>
        <taxon>Hibiscus</taxon>
    </lineage>
</organism>
<feature type="transmembrane region" description="Helical" evidence="2">
    <location>
        <begin position="53"/>
        <end position="73"/>
    </location>
</feature>
<protein>
    <submittedName>
        <fullName evidence="3">Uncharacterized protein</fullName>
    </submittedName>
</protein>
<dbReference type="EMBL" id="JBBPBN010000131">
    <property type="protein sequence ID" value="KAK8976480.1"/>
    <property type="molecule type" value="Genomic_DNA"/>
</dbReference>
<reference evidence="3 4" key="1">
    <citation type="journal article" date="2024" name="G3 (Bethesda)">
        <title>Genome assembly of Hibiscus sabdariffa L. provides insights into metabolisms of medicinal natural products.</title>
        <authorList>
            <person name="Kim T."/>
        </authorList>
    </citation>
    <scope>NUCLEOTIDE SEQUENCE [LARGE SCALE GENOMIC DNA]</scope>
    <source>
        <strain evidence="3">TK-2024</strain>
        <tissue evidence="3">Old leaves</tissue>
    </source>
</reference>
<feature type="region of interest" description="Disordered" evidence="1">
    <location>
        <begin position="169"/>
        <end position="190"/>
    </location>
</feature>
<proteinExistence type="predicted"/>
<keyword evidence="2" id="KW-1133">Transmembrane helix</keyword>
<evidence type="ECO:0000313" key="3">
    <source>
        <dbReference type="EMBL" id="KAK8976480.1"/>
    </source>
</evidence>
<comment type="caution">
    <text evidence="3">The sequence shown here is derived from an EMBL/GenBank/DDBJ whole genome shotgun (WGS) entry which is preliminary data.</text>
</comment>
<evidence type="ECO:0000256" key="2">
    <source>
        <dbReference type="SAM" id="Phobius"/>
    </source>
</evidence>